<keyword evidence="1" id="KW-0472">Membrane</keyword>
<dbReference type="AlphaFoldDB" id="A0AAU7JIX5"/>
<accession>A0AAU7JIX5</accession>
<sequence>MVSQAAQSILAILAALTLVAVAALLVQAIAGSRRPEPSARASPRTAPLAVVIPAHDEAGALPATLESVTPQLHPGDRVIVVADNCADATAEVARRGGAEVVVRQDATRVGKGFALQAGVDALAGSTPNVVVFLDADCVLAADALDHLANSCQRWRAPIQASYELTAPQTEDSHERLSRFAWRIRTGLRPRGYARLGLPCHLLGAGMALPWEIVRSVRLASPHLAEDVLLGLDLALRGTPARFCPEAAVLSQLPPSARGREEQRTRWVHGHLQLVGSHVWPLLRRATTQRDLAALALAADLLAPPLSVLTGVAAALWAAALILFAFTGLWLALALSSLAMGGVTLFLALCWRACGRDLIGLRELARIPGKIASVATMVVAYAAGRRSAWNRSERS</sequence>
<dbReference type="InterPro" id="IPR050256">
    <property type="entry name" value="Glycosyltransferase_2"/>
</dbReference>
<dbReference type="Pfam" id="PF13641">
    <property type="entry name" value="Glyco_tranf_2_3"/>
    <property type="match status" value="1"/>
</dbReference>
<dbReference type="Gene3D" id="3.90.550.10">
    <property type="entry name" value="Spore Coat Polysaccharide Biosynthesis Protein SpsA, Chain A"/>
    <property type="match status" value="1"/>
</dbReference>
<name>A0AAU7JIX5_9HYPH</name>
<evidence type="ECO:0000256" key="1">
    <source>
        <dbReference type="SAM" id="Phobius"/>
    </source>
</evidence>
<dbReference type="CDD" id="cd06438">
    <property type="entry name" value="EpsO_like"/>
    <property type="match status" value="1"/>
</dbReference>
<reference evidence="2" key="1">
    <citation type="submission" date="2024-05" db="EMBL/GenBank/DDBJ databases">
        <authorList>
            <person name="Kim S."/>
            <person name="Heo J."/>
            <person name="Choi H."/>
            <person name="Choi Y."/>
            <person name="Kwon S.-W."/>
            <person name="Kim Y."/>
        </authorList>
    </citation>
    <scope>NUCLEOTIDE SEQUENCE</scope>
    <source>
        <strain evidence="2">KACC 23698</strain>
    </source>
</reference>
<feature type="transmembrane region" description="Helical" evidence="1">
    <location>
        <begin position="328"/>
        <end position="350"/>
    </location>
</feature>
<evidence type="ECO:0000313" key="2">
    <source>
        <dbReference type="EMBL" id="XBO40241.1"/>
    </source>
</evidence>
<protein>
    <submittedName>
        <fullName evidence="2">Glycosyltransferase family 2 protein</fullName>
    </submittedName>
</protein>
<feature type="transmembrane region" description="Helical" evidence="1">
    <location>
        <begin position="6"/>
        <end position="30"/>
    </location>
</feature>
<dbReference type="EMBL" id="CP157484">
    <property type="protein sequence ID" value="XBO40241.1"/>
    <property type="molecule type" value="Genomic_DNA"/>
</dbReference>
<dbReference type="PANTHER" id="PTHR48090">
    <property type="entry name" value="UNDECAPRENYL-PHOSPHATE 4-DEOXY-4-FORMAMIDO-L-ARABINOSE TRANSFERASE-RELATED"/>
    <property type="match status" value="1"/>
</dbReference>
<gene>
    <name evidence="2" type="ORF">ABEG18_05525</name>
</gene>
<dbReference type="RefSeq" id="WP_406857096.1">
    <property type="nucleotide sequence ID" value="NZ_CP157484.1"/>
</dbReference>
<proteinExistence type="predicted"/>
<keyword evidence="1" id="KW-1133">Transmembrane helix</keyword>
<dbReference type="InterPro" id="IPR029044">
    <property type="entry name" value="Nucleotide-diphossugar_trans"/>
</dbReference>
<keyword evidence="1" id="KW-0812">Transmembrane</keyword>
<feature type="transmembrane region" description="Helical" evidence="1">
    <location>
        <begin position="291"/>
        <end position="322"/>
    </location>
</feature>
<dbReference type="SUPFAM" id="SSF53448">
    <property type="entry name" value="Nucleotide-diphospho-sugar transferases"/>
    <property type="match status" value="1"/>
</dbReference>
<dbReference type="PANTHER" id="PTHR48090:SF6">
    <property type="entry name" value="SLR5056 PROTEIN"/>
    <property type="match status" value="1"/>
</dbReference>
<organism evidence="2">
    <name type="scientific">Alsobacter sp. KACC 23698</name>
    <dbReference type="NCBI Taxonomy" id="3149229"/>
    <lineage>
        <taxon>Bacteria</taxon>
        <taxon>Pseudomonadati</taxon>
        <taxon>Pseudomonadota</taxon>
        <taxon>Alphaproteobacteria</taxon>
        <taxon>Hyphomicrobiales</taxon>
        <taxon>Alsobacteraceae</taxon>
        <taxon>Alsobacter</taxon>
    </lineage>
</organism>